<keyword evidence="2" id="KW-1185">Reference proteome</keyword>
<gene>
    <name evidence="1" type="ORF">E4U09_002053</name>
</gene>
<dbReference type="Proteomes" id="UP000707071">
    <property type="component" value="Unassembled WGS sequence"/>
</dbReference>
<reference evidence="1 2" key="1">
    <citation type="journal article" date="2020" name="bioRxiv">
        <title>Whole genome comparisons of ergot fungi reveals the divergence and evolution of species within the genus Claviceps are the result of varying mechanisms driving genome evolution and host range expansion.</title>
        <authorList>
            <person name="Wyka S.A."/>
            <person name="Mondo S.J."/>
            <person name="Liu M."/>
            <person name="Dettman J."/>
            <person name="Nalam V."/>
            <person name="Broders K.D."/>
        </authorList>
    </citation>
    <scope>NUCLEOTIDE SEQUENCE [LARGE SCALE GENOMIC DNA]</scope>
    <source>
        <strain evidence="1 2">Clav52</strain>
    </source>
</reference>
<comment type="caution">
    <text evidence="1">The sequence shown here is derived from an EMBL/GenBank/DDBJ whole genome shotgun (WGS) entry which is preliminary data.</text>
</comment>
<dbReference type="EMBL" id="SRRH01000187">
    <property type="protein sequence ID" value="KAG6295665.1"/>
    <property type="molecule type" value="Genomic_DNA"/>
</dbReference>
<proteinExistence type="predicted"/>
<evidence type="ECO:0000313" key="1">
    <source>
        <dbReference type="EMBL" id="KAG6295665.1"/>
    </source>
</evidence>
<protein>
    <submittedName>
        <fullName evidence="1">Uncharacterized protein</fullName>
    </submittedName>
</protein>
<dbReference type="AlphaFoldDB" id="A0A9P7QG96"/>
<evidence type="ECO:0000313" key="2">
    <source>
        <dbReference type="Proteomes" id="UP000707071"/>
    </source>
</evidence>
<organism evidence="1 2">
    <name type="scientific">Claviceps aff. purpurea</name>
    <dbReference type="NCBI Taxonomy" id="1967640"/>
    <lineage>
        <taxon>Eukaryota</taxon>
        <taxon>Fungi</taxon>
        <taxon>Dikarya</taxon>
        <taxon>Ascomycota</taxon>
        <taxon>Pezizomycotina</taxon>
        <taxon>Sordariomycetes</taxon>
        <taxon>Hypocreomycetidae</taxon>
        <taxon>Hypocreales</taxon>
        <taxon>Clavicipitaceae</taxon>
        <taxon>Claviceps</taxon>
    </lineage>
</organism>
<accession>A0A9P7QG96</accession>
<sequence length="100" mass="11512">MTRNSIFQPIRTCYSQRLSNGPKPARKRHRLDVTSAALTQNLIQRSPTEIIAPIHRSDQSLIIRNLLPVCNLRVVHKEGLQISRIPHEMLQLNYPNPPSR</sequence>
<name>A0A9P7QG96_9HYPO</name>